<evidence type="ECO:0000313" key="1">
    <source>
        <dbReference type="EMBL" id="KAJ8630534.1"/>
    </source>
</evidence>
<protein>
    <submittedName>
        <fullName evidence="1">Uncharacterized protein</fullName>
    </submittedName>
</protein>
<proteinExistence type="predicted"/>
<dbReference type="Proteomes" id="UP001234297">
    <property type="component" value="Chromosome 7"/>
</dbReference>
<evidence type="ECO:0000313" key="2">
    <source>
        <dbReference type="Proteomes" id="UP001234297"/>
    </source>
</evidence>
<organism evidence="1 2">
    <name type="scientific">Persea americana</name>
    <name type="common">Avocado</name>
    <dbReference type="NCBI Taxonomy" id="3435"/>
    <lineage>
        <taxon>Eukaryota</taxon>
        <taxon>Viridiplantae</taxon>
        <taxon>Streptophyta</taxon>
        <taxon>Embryophyta</taxon>
        <taxon>Tracheophyta</taxon>
        <taxon>Spermatophyta</taxon>
        <taxon>Magnoliopsida</taxon>
        <taxon>Magnoliidae</taxon>
        <taxon>Laurales</taxon>
        <taxon>Lauraceae</taxon>
        <taxon>Persea</taxon>
    </lineage>
</organism>
<reference evidence="1 2" key="1">
    <citation type="journal article" date="2022" name="Hortic Res">
        <title>A haplotype resolved chromosomal level avocado genome allows analysis of novel avocado genes.</title>
        <authorList>
            <person name="Nath O."/>
            <person name="Fletcher S.J."/>
            <person name="Hayward A."/>
            <person name="Shaw L.M."/>
            <person name="Masouleh A.K."/>
            <person name="Furtado A."/>
            <person name="Henry R.J."/>
            <person name="Mitter N."/>
        </authorList>
    </citation>
    <scope>NUCLEOTIDE SEQUENCE [LARGE SCALE GENOMIC DNA]</scope>
    <source>
        <strain evidence="2">cv. Hass</strain>
    </source>
</reference>
<dbReference type="EMBL" id="CM056815">
    <property type="protein sequence ID" value="KAJ8630534.1"/>
    <property type="molecule type" value="Genomic_DNA"/>
</dbReference>
<accession>A0ACC2LAM1</accession>
<sequence>MTSKQCKEHRKKKLQRRFFQAVLAFIILILIIILVVWLVLRPTKPRFELQDAIINQLKTTSPNTLTTNAQVTLYSRNPNERIGIYYDRLLVYLSYRNQQITLPCDIPPFYQGHKDVNIWSPFLYGVSVPISPYVALSLGEDQNLGGLMVNVKIEGRVRWKVGTWVSGRYHLYVNCPAYMVKGSNGIRLQNPSGCSVDGIQGFLPSKANEVEASF</sequence>
<keyword evidence="2" id="KW-1185">Reference proteome</keyword>
<gene>
    <name evidence="1" type="ORF">MRB53_023857</name>
</gene>
<name>A0ACC2LAM1_PERAE</name>
<comment type="caution">
    <text evidence="1">The sequence shown here is derived from an EMBL/GenBank/DDBJ whole genome shotgun (WGS) entry which is preliminary data.</text>
</comment>